<dbReference type="EMBL" id="CAJNNV010013115">
    <property type="protein sequence ID" value="CAE8601393.1"/>
    <property type="molecule type" value="Genomic_DNA"/>
</dbReference>
<organism evidence="1 2">
    <name type="scientific">Polarella glacialis</name>
    <name type="common">Dinoflagellate</name>
    <dbReference type="NCBI Taxonomy" id="89957"/>
    <lineage>
        <taxon>Eukaryota</taxon>
        <taxon>Sar</taxon>
        <taxon>Alveolata</taxon>
        <taxon>Dinophyceae</taxon>
        <taxon>Suessiales</taxon>
        <taxon>Suessiaceae</taxon>
        <taxon>Polarella</taxon>
    </lineage>
</organism>
<evidence type="ECO:0000313" key="1">
    <source>
        <dbReference type="EMBL" id="CAE8601393.1"/>
    </source>
</evidence>
<gene>
    <name evidence="1" type="ORF">PGLA1383_LOCUS19687</name>
</gene>
<proteinExistence type="predicted"/>
<keyword evidence="2" id="KW-1185">Reference proteome</keyword>
<dbReference type="AlphaFoldDB" id="A0A813ESW0"/>
<feature type="non-terminal residue" evidence="1">
    <location>
        <position position="275"/>
    </location>
</feature>
<accession>A0A813ESW0</accession>
<name>A0A813ESW0_POLGL</name>
<reference evidence="1" key="1">
    <citation type="submission" date="2021-02" db="EMBL/GenBank/DDBJ databases">
        <authorList>
            <person name="Dougan E. K."/>
            <person name="Rhodes N."/>
            <person name="Thang M."/>
            <person name="Chan C."/>
        </authorList>
    </citation>
    <scope>NUCLEOTIDE SEQUENCE</scope>
</reference>
<evidence type="ECO:0000313" key="2">
    <source>
        <dbReference type="Proteomes" id="UP000654075"/>
    </source>
</evidence>
<sequence length="275" mass="30026">FMTSLICDAVARFLAKKRLADNQAECSFCFKRIERDHIRGHEGTCSYNPRREEQIVACSYCGEVLRRGSSALVVFVGEVHEHIDACDLNPKRSGQSAECPLCGEALRPSRGSLTPAMFSVECAEHEELCRIKMGIAGELDLETISETRPLHGDLFIWKWRCIADSHSSHRRWRTGVPPDTPGGVGNRTHRLGGSIAPDQSLRADGSRPMQGIGGGGTQDQFVRSSASSGFRMSSDAFRASHRLGISTQERFLPSSDLSKFSASDALSSLSSHAGV</sequence>
<protein>
    <submittedName>
        <fullName evidence="1">Uncharacterized protein</fullName>
    </submittedName>
</protein>
<comment type="caution">
    <text evidence="1">The sequence shown here is derived from an EMBL/GenBank/DDBJ whole genome shotgun (WGS) entry which is preliminary data.</text>
</comment>
<dbReference type="Proteomes" id="UP000654075">
    <property type="component" value="Unassembled WGS sequence"/>
</dbReference>